<name>A0A4U0QVQ2_9RHOB</name>
<keyword evidence="3" id="KW-1185">Reference proteome</keyword>
<proteinExistence type="predicted"/>
<dbReference type="RefSeq" id="WP_136855745.1">
    <property type="nucleotide sequence ID" value="NZ_SUNH01000007.1"/>
</dbReference>
<gene>
    <name evidence="2" type="ORF">FA740_05315</name>
</gene>
<protein>
    <submittedName>
        <fullName evidence="2">Uncharacterized protein</fullName>
    </submittedName>
</protein>
<reference evidence="2 3" key="1">
    <citation type="submission" date="2019-04" db="EMBL/GenBank/DDBJ databases">
        <authorList>
            <person name="Li J."/>
        </authorList>
    </citation>
    <scope>NUCLEOTIDE SEQUENCE [LARGE SCALE GENOMIC DNA]</scope>
    <source>
        <strain evidence="2 3">CCTCC AB2016182</strain>
    </source>
</reference>
<dbReference type="Proteomes" id="UP000306223">
    <property type="component" value="Unassembled WGS sequence"/>
</dbReference>
<feature type="region of interest" description="Disordered" evidence="1">
    <location>
        <begin position="362"/>
        <end position="390"/>
    </location>
</feature>
<accession>A0A4U0QVQ2</accession>
<dbReference type="EMBL" id="SUNH01000007">
    <property type="protein sequence ID" value="TJZ85820.1"/>
    <property type="molecule type" value="Genomic_DNA"/>
</dbReference>
<evidence type="ECO:0000256" key="1">
    <source>
        <dbReference type="SAM" id="MobiDB-lite"/>
    </source>
</evidence>
<dbReference type="AlphaFoldDB" id="A0A4U0QVQ2"/>
<sequence length="390" mass="42330">MSDTTPKTAAIVELFDVDSPFEGPAVRCRIKPTGLMVTEGGRDASGRVSPDIAEAIANLALAIRLKNEGRSQAHLRDAISEAGPGHFITIKTRETNTISKVLTDGNVLLIEGRLIDDKHIYEPGDVVPRRVWHRLTGNPPTPIVDPDMTPEEARELLRRAGPGPISFTKDDTAASGFYKVNVPNIGKLDASKITIKGEEQKAPPLFTIQSKRGVVEITESGVRANDGDHDGTLMKHAMAALPLILERERDRQLYGPHKVISLQDAVTAIREAIEDGDDATVDAAGDAIAELVRFIGRADDDDTELAEAIAHERKRAQAEEAERGSAETITDAEAHTGVAEGLAAAGRLTFRGEPVKKDHHFTTKEHRSVDPVTGRVTETTTTTHSWTPRR</sequence>
<evidence type="ECO:0000313" key="3">
    <source>
        <dbReference type="Proteomes" id="UP000306223"/>
    </source>
</evidence>
<organism evidence="2 3">
    <name type="scientific">Paracoccus hibiscisoli</name>
    <dbReference type="NCBI Taxonomy" id="2023261"/>
    <lineage>
        <taxon>Bacteria</taxon>
        <taxon>Pseudomonadati</taxon>
        <taxon>Pseudomonadota</taxon>
        <taxon>Alphaproteobacteria</taxon>
        <taxon>Rhodobacterales</taxon>
        <taxon>Paracoccaceae</taxon>
        <taxon>Paracoccus</taxon>
    </lineage>
</organism>
<evidence type="ECO:0000313" key="2">
    <source>
        <dbReference type="EMBL" id="TJZ85820.1"/>
    </source>
</evidence>
<comment type="caution">
    <text evidence="2">The sequence shown here is derived from an EMBL/GenBank/DDBJ whole genome shotgun (WGS) entry which is preliminary data.</text>
</comment>
<feature type="compositionally biased region" description="Low complexity" evidence="1">
    <location>
        <begin position="373"/>
        <end position="390"/>
    </location>
</feature>